<name>A0A3L6QAS1_PANMI</name>
<comment type="catalytic activity">
    <reaction evidence="11">
        <text>O-phospho-L-threonyl-[protein] + H2O = L-threonyl-[protein] + phosphate</text>
        <dbReference type="Rhea" id="RHEA:47004"/>
        <dbReference type="Rhea" id="RHEA-COMP:11060"/>
        <dbReference type="Rhea" id="RHEA-COMP:11605"/>
        <dbReference type="ChEBI" id="CHEBI:15377"/>
        <dbReference type="ChEBI" id="CHEBI:30013"/>
        <dbReference type="ChEBI" id="CHEBI:43474"/>
        <dbReference type="ChEBI" id="CHEBI:61977"/>
        <dbReference type="EC" id="3.1.3.16"/>
    </reaction>
</comment>
<evidence type="ECO:0000313" key="16">
    <source>
        <dbReference type="Proteomes" id="UP000275267"/>
    </source>
</evidence>
<dbReference type="EMBL" id="PQIB02000013">
    <property type="protein sequence ID" value="RLM75331.1"/>
    <property type="molecule type" value="Genomic_DNA"/>
</dbReference>
<evidence type="ECO:0000256" key="11">
    <source>
        <dbReference type="ARBA" id="ARBA00048336"/>
    </source>
</evidence>
<dbReference type="AlphaFoldDB" id="A0A3L6QAS1"/>
<sequence length="535" mass="57760">MTQRCRGRAFGRVPARRESSAAPECWAAAATRRLAGLRRGPRHFGGPPPRRVAAAVLGPPRRERAPGTRGRRSSVSPDPAHGPPGAWAVSRMPAPRRPVQHRPPVRGRRAGAASAGWAPPCARWSLAAGRTECQPAIRLALAAPLRLASCTPHARRTCGIGDGDRPSRISSSTMAARSVPVTAMATESGENGRLCYAVSAMQGYRDTMEDAHRVVLDLDAATATSFFGVYDGHGGPAVSKYCAKHLHNELRKHADFGRDPIAAIERTFLRMDEKMKTRKAAKELCKYGGNEFWENYRKAIHSSRFLPICGEKPPYDGPTSDGCTACVVLIRGNQIIVANAGDSRCVLSRNNQPIALSIDHKPNVPGERVRIENAGRTVTVTEARGNIPRIDNGIAISRSLGDMAYKDVEGLSPIQQPITALPEVRTEDITHDSQFLIIACDGIWDCMTNQQATDFVRIYLESDINLAAICEAMLTHCLATPRGRDNMTVTLVRFKTTLPPPLPPPNIPPAGGLDDEADEAPPAATTAEVASCSHS</sequence>
<feature type="domain" description="PPM-type phosphatase" evidence="14">
    <location>
        <begin position="195"/>
        <end position="494"/>
    </location>
</feature>
<dbReference type="PROSITE" id="PS01032">
    <property type="entry name" value="PPM_1"/>
    <property type="match status" value="1"/>
</dbReference>
<dbReference type="OrthoDB" id="614159at2759"/>
<evidence type="ECO:0000256" key="2">
    <source>
        <dbReference type="ARBA" id="ARBA00001946"/>
    </source>
</evidence>
<dbReference type="EC" id="3.1.3.16" evidence="4"/>
<keyword evidence="5" id="KW-0479">Metal-binding</keyword>
<comment type="catalytic activity">
    <reaction evidence="10">
        <text>O-phospho-L-seryl-[protein] + H2O = L-seryl-[protein] + phosphate</text>
        <dbReference type="Rhea" id="RHEA:20629"/>
        <dbReference type="Rhea" id="RHEA-COMP:9863"/>
        <dbReference type="Rhea" id="RHEA-COMP:11604"/>
        <dbReference type="ChEBI" id="CHEBI:15377"/>
        <dbReference type="ChEBI" id="CHEBI:29999"/>
        <dbReference type="ChEBI" id="CHEBI:43474"/>
        <dbReference type="ChEBI" id="CHEBI:83421"/>
        <dbReference type="EC" id="3.1.3.16"/>
    </reaction>
</comment>
<evidence type="ECO:0000256" key="9">
    <source>
        <dbReference type="ARBA" id="ARBA00023211"/>
    </source>
</evidence>
<feature type="region of interest" description="Disordered" evidence="13">
    <location>
        <begin position="498"/>
        <end position="535"/>
    </location>
</feature>
<evidence type="ECO:0000256" key="8">
    <source>
        <dbReference type="ARBA" id="ARBA00022912"/>
    </source>
</evidence>
<evidence type="ECO:0000256" key="6">
    <source>
        <dbReference type="ARBA" id="ARBA00022801"/>
    </source>
</evidence>
<evidence type="ECO:0000313" key="15">
    <source>
        <dbReference type="EMBL" id="RLM75331.1"/>
    </source>
</evidence>
<evidence type="ECO:0000256" key="10">
    <source>
        <dbReference type="ARBA" id="ARBA00047761"/>
    </source>
</evidence>
<feature type="region of interest" description="Disordered" evidence="13">
    <location>
        <begin position="37"/>
        <end position="116"/>
    </location>
</feature>
<dbReference type="InterPro" id="IPR001932">
    <property type="entry name" value="PPM-type_phosphatase-like_dom"/>
</dbReference>
<keyword evidence="9" id="KW-0464">Manganese</keyword>
<evidence type="ECO:0000256" key="4">
    <source>
        <dbReference type="ARBA" id="ARBA00013081"/>
    </source>
</evidence>
<evidence type="ECO:0000256" key="3">
    <source>
        <dbReference type="ARBA" id="ARBA00006702"/>
    </source>
</evidence>
<dbReference type="Pfam" id="PF00481">
    <property type="entry name" value="PP2C"/>
    <property type="match status" value="2"/>
</dbReference>
<comment type="similarity">
    <text evidence="3 12">Belongs to the PP2C family.</text>
</comment>
<comment type="cofactor">
    <cofactor evidence="1">
        <name>Mn(2+)</name>
        <dbReference type="ChEBI" id="CHEBI:29035"/>
    </cofactor>
</comment>
<dbReference type="Gene3D" id="3.60.40.10">
    <property type="entry name" value="PPM-type phosphatase domain"/>
    <property type="match status" value="1"/>
</dbReference>
<protein>
    <recommendedName>
        <fullName evidence="4">protein-serine/threonine phosphatase</fullName>
        <ecNumber evidence="4">3.1.3.16</ecNumber>
    </recommendedName>
</protein>
<dbReference type="InterPro" id="IPR036457">
    <property type="entry name" value="PPM-type-like_dom_sf"/>
</dbReference>
<gene>
    <name evidence="15" type="ORF">C2845_PM15G13340</name>
</gene>
<proteinExistence type="inferred from homology"/>
<dbReference type="InterPro" id="IPR015655">
    <property type="entry name" value="PP2C"/>
</dbReference>
<dbReference type="CDD" id="cd00143">
    <property type="entry name" value="PP2Cc"/>
    <property type="match status" value="1"/>
</dbReference>
<dbReference type="STRING" id="4540.A0A3L6QAS1"/>
<comment type="caution">
    <text evidence="15">The sequence shown here is derived from an EMBL/GenBank/DDBJ whole genome shotgun (WGS) entry which is preliminary data.</text>
</comment>
<dbReference type="GO" id="GO:0004722">
    <property type="term" value="F:protein serine/threonine phosphatase activity"/>
    <property type="evidence" value="ECO:0007669"/>
    <property type="project" value="UniProtKB-EC"/>
</dbReference>
<accession>A0A3L6QAS1</accession>
<keyword evidence="6 12" id="KW-0378">Hydrolase</keyword>
<evidence type="ECO:0000259" key="14">
    <source>
        <dbReference type="PROSITE" id="PS51746"/>
    </source>
</evidence>
<keyword evidence="8 12" id="KW-0904">Protein phosphatase</keyword>
<evidence type="ECO:0000256" key="13">
    <source>
        <dbReference type="SAM" id="MobiDB-lite"/>
    </source>
</evidence>
<keyword evidence="7" id="KW-0460">Magnesium</keyword>
<feature type="compositionally biased region" description="Basic residues" evidence="13">
    <location>
        <begin position="98"/>
        <end position="109"/>
    </location>
</feature>
<dbReference type="Proteomes" id="UP000275267">
    <property type="component" value="Unassembled WGS sequence"/>
</dbReference>
<dbReference type="PROSITE" id="PS51746">
    <property type="entry name" value="PPM_2"/>
    <property type="match status" value="1"/>
</dbReference>
<reference evidence="16" key="1">
    <citation type="journal article" date="2019" name="Nat. Commun.">
        <title>The genome of broomcorn millet.</title>
        <authorList>
            <person name="Zou C."/>
            <person name="Miki D."/>
            <person name="Li D."/>
            <person name="Tang Q."/>
            <person name="Xiao L."/>
            <person name="Rajput S."/>
            <person name="Deng P."/>
            <person name="Jia W."/>
            <person name="Huang R."/>
            <person name="Zhang M."/>
            <person name="Sun Y."/>
            <person name="Hu J."/>
            <person name="Fu X."/>
            <person name="Schnable P.S."/>
            <person name="Li F."/>
            <person name="Zhang H."/>
            <person name="Feng B."/>
            <person name="Zhu X."/>
            <person name="Liu R."/>
            <person name="Schnable J.C."/>
            <person name="Zhu J.-K."/>
            <person name="Zhang H."/>
        </authorList>
    </citation>
    <scope>NUCLEOTIDE SEQUENCE [LARGE SCALE GENOMIC DNA]</scope>
</reference>
<evidence type="ECO:0000256" key="1">
    <source>
        <dbReference type="ARBA" id="ARBA00001936"/>
    </source>
</evidence>
<dbReference type="SUPFAM" id="SSF81606">
    <property type="entry name" value="PP2C-like"/>
    <property type="match status" value="1"/>
</dbReference>
<evidence type="ECO:0000256" key="5">
    <source>
        <dbReference type="ARBA" id="ARBA00022723"/>
    </source>
</evidence>
<feature type="region of interest" description="Disordered" evidence="13">
    <location>
        <begin position="1"/>
        <end position="24"/>
    </location>
</feature>
<dbReference type="PANTHER" id="PTHR13832">
    <property type="entry name" value="PROTEIN PHOSPHATASE 2C"/>
    <property type="match status" value="1"/>
</dbReference>
<evidence type="ECO:0000256" key="12">
    <source>
        <dbReference type="RuleBase" id="RU003465"/>
    </source>
</evidence>
<evidence type="ECO:0000256" key="7">
    <source>
        <dbReference type="ARBA" id="ARBA00022842"/>
    </source>
</evidence>
<keyword evidence="16" id="KW-1185">Reference proteome</keyword>
<organism evidence="15 16">
    <name type="scientific">Panicum miliaceum</name>
    <name type="common">Proso millet</name>
    <name type="synonym">Broomcorn millet</name>
    <dbReference type="NCBI Taxonomy" id="4540"/>
    <lineage>
        <taxon>Eukaryota</taxon>
        <taxon>Viridiplantae</taxon>
        <taxon>Streptophyta</taxon>
        <taxon>Embryophyta</taxon>
        <taxon>Tracheophyta</taxon>
        <taxon>Spermatophyta</taxon>
        <taxon>Magnoliopsida</taxon>
        <taxon>Liliopsida</taxon>
        <taxon>Poales</taxon>
        <taxon>Poaceae</taxon>
        <taxon>PACMAD clade</taxon>
        <taxon>Panicoideae</taxon>
        <taxon>Panicodae</taxon>
        <taxon>Paniceae</taxon>
        <taxon>Panicinae</taxon>
        <taxon>Panicum</taxon>
        <taxon>Panicum sect. Panicum</taxon>
    </lineage>
</organism>
<comment type="cofactor">
    <cofactor evidence="2">
        <name>Mg(2+)</name>
        <dbReference type="ChEBI" id="CHEBI:18420"/>
    </cofactor>
</comment>
<dbReference type="InterPro" id="IPR000222">
    <property type="entry name" value="PP2C_BS"/>
</dbReference>
<feature type="compositionally biased region" description="Pro residues" evidence="13">
    <location>
        <begin position="498"/>
        <end position="508"/>
    </location>
</feature>
<dbReference type="SMART" id="SM00332">
    <property type="entry name" value="PP2Cc"/>
    <property type="match status" value="1"/>
</dbReference>
<dbReference type="PANTHER" id="PTHR13832:SF760">
    <property type="entry name" value="PROTEIN PHOSPHATASE 2C 42-RELATED"/>
    <property type="match status" value="1"/>
</dbReference>
<dbReference type="GO" id="GO:0046872">
    <property type="term" value="F:metal ion binding"/>
    <property type="evidence" value="ECO:0007669"/>
    <property type="project" value="UniProtKB-KW"/>
</dbReference>